<dbReference type="Pfam" id="PF04542">
    <property type="entry name" value="Sigma70_r2"/>
    <property type="match status" value="1"/>
</dbReference>
<evidence type="ECO:0000313" key="7">
    <source>
        <dbReference type="EMBL" id="MFH6984931.1"/>
    </source>
</evidence>
<dbReference type="SUPFAM" id="SSF88659">
    <property type="entry name" value="Sigma3 and sigma4 domains of RNA polymerase sigma factors"/>
    <property type="match status" value="1"/>
</dbReference>
<dbReference type="InterPro" id="IPR007627">
    <property type="entry name" value="RNA_pol_sigma70_r2"/>
</dbReference>
<comment type="similarity">
    <text evidence="1">Belongs to the sigma-70 factor family. ECF subfamily.</text>
</comment>
<dbReference type="InterPro" id="IPR039425">
    <property type="entry name" value="RNA_pol_sigma-70-like"/>
</dbReference>
<evidence type="ECO:0000259" key="6">
    <source>
        <dbReference type="Pfam" id="PF08281"/>
    </source>
</evidence>
<evidence type="ECO:0000313" key="8">
    <source>
        <dbReference type="Proteomes" id="UP001610063"/>
    </source>
</evidence>
<dbReference type="PANTHER" id="PTHR43133">
    <property type="entry name" value="RNA POLYMERASE ECF-TYPE SIGMA FACTO"/>
    <property type="match status" value="1"/>
</dbReference>
<dbReference type="RefSeq" id="WP_395418368.1">
    <property type="nucleotide sequence ID" value="NZ_JBIPKE010000019.1"/>
</dbReference>
<keyword evidence="4" id="KW-0804">Transcription</keyword>
<feature type="domain" description="RNA polymerase sigma factor 70 region 4 type 2" evidence="6">
    <location>
        <begin position="131"/>
        <end position="179"/>
    </location>
</feature>
<dbReference type="InterPro" id="IPR036388">
    <property type="entry name" value="WH-like_DNA-bd_sf"/>
</dbReference>
<dbReference type="InterPro" id="IPR013249">
    <property type="entry name" value="RNA_pol_sigma70_r4_t2"/>
</dbReference>
<evidence type="ECO:0000256" key="1">
    <source>
        <dbReference type="ARBA" id="ARBA00010641"/>
    </source>
</evidence>
<evidence type="ECO:0000256" key="2">
    <source>
        <dbReference type="ARBA" id="ARBA00023015"/>
    </source>
</evidence>
<comment type="caution">
    <text evidence="7">The sequence shown here is derived from an EMBL/GenBank/DDBJ whole genome shotgun (WGS) entry which is preliminary data.</text>
</comment>
<dbReference type="InterPro" id="IPR014284">
    <property type="entry name" value="RNA_pol_sigma-70_dom"/>
</dbReference>
<dbReference type="Gene3D" id="1.10.10.10">
    <property type="entry name" value="Winged helix-like DNA-binding domain superfamily/Winged helix DNA-binding domain"/>
    <property type="match status" value="1"/>
</dbReference>
<dbReference type="Gene3D" id="1.10.1740.10">
    <property type="match status" value="1"/>
</dbReference>
<keyword evidence="2" id="KW-0805">Transcription regulation</keyword>
<dbReference type="InterPro" id="IPR013324">
    <property type="entry name" value="RNA_pol_sigma_r3/r4-like"/>
</dbReference>
<proteinExistence type="inferred from homology"/>
<organism evidence="7 8">
    <name type="scientific">Marinoscillum luteum</name>
    <dbReference type="NCBI Taxonomy" id="861051"/>
    <lineage>
        <taxon>Bacteria</taxon>
        <taxon>Pseudomonadati</taxon>
        <taxon>Bacteroidota</taxon>
        <taxon>Cytophagia</taxon>
        <taxon>Cytophagales</taxon>
        <taxon>Reichenbachiellaceae</taxon>
        <taxon>Marinoscillum</taxon>
    </lineage>
</organism>
<dbReference type="EMBL" id="JBIPKE010000019">
    <property type="protein sequence ID" value="MFH6984931.1"/>
    <property type="molecule type" value="Genomic_DNA"/>
</dbReference>
<protein>
    <submittedName>
        <fullName evidence="7">RNA polymerase sigma factor</fullName>
    </submittedName>
</protein>
<dbReference type="PANTHER" id="PTHR43133:SF46">
    <property type="entry name" value="RNA POLYMERASE SIGMA-70 FACTOR ECF SUBFAMILY"/>
    <property type="match status" value="1"/>
</dbReference>
<name>A0ABW7NBC2_9BACT</name>
<reference evidence="7 8" key="1">
    <citation type="journal article" date="2013" name="Int. J. Syst. Evol. Microbiol.">
        <title>Marinoscillum luteum sp. nov., isolated from marine sediment.</title>
        <authorList>
            <person name="Cha I.T."/>
            <person name="Park S.J."/>
            <person name="Kim S.J."/>
            <person name="Kim J.G."/>
            <person name="Jung M.Y."/>
            <person name="Shin K.S."/>
            <person name="Kwon K.K."/>
            <person name="Yang S.H."/>
            <person name="Seo Y.S."/>
            <person name="Rhee S.K."/>
        </authorList>
    </citation>
    <scope>NUCLEOTIDE SEQUENCE [LARGE SCALE GENOMIC DNA]</scope>
    <source>
        <strain evidence="7 8">KCTC 23939</strain>
    </source>
</reference>
<dbReference type="NCBIfam" id="TIGR02937">
    <property type="entry name" value="sigma70-ECF"/>
    <property type="match status" value="1"/>
</dbReference>
<evidence type="ECO:0000259" key="5">
    <source>
        <dbReference type="Pfam" id="PF04542"/>
    </source>
</evidence>
<dbReference type="InterPro" id="IPR013325">
    <property type="entry name" value="RNA_pol_sigma_r2"/>
</dbReference>
<dbReference type="Proteomes" id="UP001610063">
    <property type="component" value="Unassembled WGS sequence"/>
</dbReference>
<keyword evidence="8" id="KW-1185">Reference proteome</keyword>
<evidence type="ECO:0000256" key="4">
    <source>
        <dbReference type="ARBA" id="ARBA00023163"/>
    </source>
</evidence>
<evidence type="ECO:0000256" key="3">
    <source>
        <dbReference type="ARBA" id="ARBA00023082"/>
    </source>
</evidence>
<feature type="domain" description="RNA polymerase sigma-70 region 2" evidence="5">
    <location>
        <begin position="38"/>
        <end position="100"/>
    </location>
</feature>
<dbReference type="Pfam" id="PF08281">
    <property type="entry name" value="Sigma70_r4_2"/>
    <property type="match status" value="1"/>
</dbReference>
<keyword evidence="3" id="KW-0731">Sigma factor</keyword>
<accession>A0ABW7NBC2</accession>
<sequence length="197" mass="23099">MKSRELYIAYSVRRDHDLWQDLCAGDRNALDYIYYSQVPALLSYGRYLTPDSTLVDDCIQDLFVDLWVKRDRLGPVRTIRFYLMKSLKHRIVRELQNQKKRRSLTESEGAFEELEDPNPFFSAGQYQPTSAVVECLNKLSPLQKEIVYLKYFNGLSFDEIGDILELDKKQLYNALSKAMHNLRGMLKLVVLMILLVY</sequence>
<gene>
    <name evidence="7" type="ORF">ACHKAR_15860</name>
</gene>
<dbReference type="SUPFAM" id="SSF88946">
    <property type="entry name" value="Sigma2 domain of RNA polymerase sigma factors"/>
    <property type="match status" value="1"/>
</dbReference>